<feature type="region of interest" description="Disordered" evidence="1">
    <location>
        <begin position="170"/>
        <end position="205"/>
    </location>
</feature>
<name>A0AAE1XHQ0_9LAMI</name>
<gene>
    <name evidence="2" type="ORF">Salat_2972900</name>
</gene>
<reference evidence="2" key="2">
    <citation type="journal article" date="2024" name="Plant">
        <title>Genomic evolution and insights into agronomic trait innovations of Sesamum species.</title>
        <authorList>
            <person name="Miao H."/>
            <person name="Wang L."/>
            <person name="Qu L."/>
            <person name="Liu H."/>
            <person name="Sun Y."/>
            <person name="Le M."/>
            <person name="Wang Q."/>
            <person name="Wei S."/>
            <person name="Zheng Y."/>
            <person name="Lin W."/>
            <person name="Duan Y."/>
            <person name="Cao H."/>
            <person name="Xiong S."/>
            <person name="Wang X."/>
            <person name="Wei L."/>
            <person name="Li C."/>
            <person name="Ma Q."/>
            <person name="Ju M."/>
            <person name="Zhao R."/>
            <person name="Li G."/>
            <person name="Mu C."/>
            <person name="Tian Q."/>
            <person name="Mei H."/>
            <person name="Zhang T."/>
            <person name="Gao T."/>
            <person name="Zhang H."/>
        </authorList>
    </citation>
    <scope>NUCLEOTIDE SEQUENCE</scope>
    <source>
        <strain evidence="2">3651</strain>
    </source>
</reference>
<dbReference type="AlphaFoldDB" id="A0AAE1XHQ0"/>
<comment type="caution">
    <text evidence="2">The sequence shown here is derived from an EMBL/GenBank/DDBJ whole genome shotgun (WGS) entry which is preliminary data.</text>
</comment>
<accession>A0AAE1XHQ0</accession>
<evidence type="ECO:0000313" key="2">
    <source>
        <dbReference type="EMBL" id="KAK4412076.1"/>
    </source>
</evidence>
<proteinExistence type="predicted"/>
<dbReference type="Proteomes" id="UP001293254">
    <property type="component" value="Unassembled WGS sequence"/>
</dbReference>
<reference evidence="2" key="1">
    <citation type="submission" date="2020-06" db="EMBL/GenBank/DDBJ databases">
        <authorList>
            <person name="Li T."/>
            <person name="Hu X."/>
            <person name="Zhang T."/>
            <person name="Song X."/>
            <person name="Zhang H."/>
            <person name="Dai N."/>
            <person name="Sheng W."/>
            <person name="Hou X."/>
            <person name="Wei L."/>
        </authorList>
    </citation>
    <scope>NUCLEOTIDE SEQUENCE</scope>
    <source>
        <strain evidence="2">3651</strain>
        <tissue evidence="2">Leaf</tissue>
    </source>
</reference>
<keyword evidence="3" id="KW-1185">Reference proteome</keyword>
<evidence type="ECO:0000313" key="3">
    <source>
        <dbReference type="Proteomes" id="UP001293254"/>
    </source>
</evidence>
<organism evidence="2 3">
    <name type="scientific">Sesamum alatum</name>
    <dbReference type="NCBI Taxonomy" id="300844"/>
    <lineage>
        <taxon>Eukaryota</taxon>
        <taxon>Viridiplantae</taxon>
        <taxon>Streptophyta</taxon>
        <taxon>Embryophyta</taxon>
        <taxon>Tracheophyta</taxon>
        <taxon>Spermatophyta</taxon>
        <taxon>Magnoliopsida</taxon>
        <taxon>eudicotyledons</taxon>
        <taxon>Gunneridae</taxon>
        <taxon>Pentapetalae</taxon>
        <taxon>asterids</taxon>
        <taxon>lamiids</taxon>
        <taxon>Lamiales</taxon>
        <taxon>Pedaliaceae</taxon>
        <taxon>Sesamum</taxon>
    </lineage>
</organism>
<dbReference type="EMBL" id="JACGWO010000030">
    <property type="protein sequence ID" value="KAK4412076.1"/>
    <property type="molecule type" value="Genomic_DNA"/>
</dbReference>
<sequence length="402" mass="45407">MRLNRIVLDHHRCKITRSYARRALYRDPGRYRLRDLDRYPTPLGKIGSGILYLEYDNYTTFGAKRLGLGSIPSSKESSHARKKKVKCSKARFGLRIPSERGAFPVIWLSNFQACWELVSPFSSGLGFRRFFGMFLVVFWFMIDSFISNRCSILRRISVITSLSAPRSSARNDSLRKRSTASLTGTSSRRRSQDYSRIKKERGRRTSLPAEGIQLLSKKQPLVAHIVVPEALKPQSIKRKPYSPRRGGFNKWWATKVSSSFFTPLTSCKADKVGTLVFTLRLGIMPGVPSSMMPKVPKYGVGTALVCSIWETGAFMESYSGDWALIQSACSDFMEELAFGLDLTLYEGSDSPFDGLARFDSSTAKTEIARPARAIKEGEEWLLTLGPLFSGYWAEECAWDDRD</sequence>
<protein>
    <submittedName>
        <fullName evidence="2">Uncharacterized protein</fullName>
    </submittedName>
</protein>
<evidence type="ECO:0000256" key="1">
    <source>
        <dbReference type="SAM" id="MobiDB-lite"/>
    </source>
</evidence>